<evidence type="ECO:0000313" key="4">
    <source>
        <dbReference type="EMBL" id="QTD52565.1"/>
    </source>
</evidence>
<organism evidence="4 5">
    <name type="scientific">Sulfidibacter corallicola</name>
    <dbReference type="NCBI Taxonomy" id="2818388"/>
    <lineage>
        <taxon>Bacteria</taxon>
        <taxon>Pseudomonadati</taxon>
        <taxon>Acidobacteriota</taxon>
        <taxon>Holophagae</taxon>
        <taxon>Acanthopleuribacterales</taxon>
        <taxon>Acanthopleuribacteraceae</taxon>
        <taxon>Sulfidibacter</taxon>
    </lineage>
</organism>
<gene>
    <name evidence="4" type="ORF">J3U87_08835</name>
</gene>
<evidence type="ECO:0000313" key="5">
    <source>
        <dbReference type="Proteomes" id="UP000663929"/>
    </source>
</evidence>
<evidence type="ECO:0000256" key="1">
    <source>
        <dbReference type="ARBA" id="ARBA00022737"/>
    </source>
</evidence>
<feature type="region of interest" description="Disordered" evidence="3">
    <location>
        <begin position="175"/>
        <end position="194"/>
    </location>
</feature>
<dbReference type="KEGG" id="scor:J3U87_08835"/>
<accession>A0A8A4U1E4</accession>
<dbReference type="Pfam" id="PF17170">
    <property type="entry name" value="DUF5128"/>
    <property type="match status" value="1"/>
</dbReference>
<dbReference type="InterPro" id="IPR001258">
    <property type="entry name" value="NHL_repeat"/>
</dbReference>
<dbReference type="SUPFAM" id="SSF63829">
    <property type="entry name" value="Calcium-dependent phosphotriesterase"/>
    <property type="match status" value="1"/>
</dbReference>
<keyword evidence="1" id="KW-0677">Repeat</keyword>
<dbReference type="Proteomes" id="UP000663929">
    <property type="component" value="Chromosome"/>
</dbReference>
<dbReference type="InterPro" id="IPR011042">
    <property type="entry name" value="6-blade_b-propeller_TolB-like"/>
</dbReference>
<evidence type="ECO:0000256" key="3">
    <source>
        <dbReference type="SAM" id="MobiDB-lite"/>
    </source>
</evidence>
<sequence length="294" mass="32285">MYILDSDACKVWIYSEKGELIRSFGQKGQGPGELLEPTSLGLLSDGRLAIADSGRRQISLFDVEGRSSGVVKITNQAVGDMLVLPADRFLLTKSGGSSISFDPTEKVATRFAIYDLEGSRLRVFGKAKTHENPLLTAFLNQGALAWSGDRLIFFGKVENEMVIYRDGKERVSRYAPGFEPREPKADMVSEKQPDGSTSFQMKVVVDQLCTAMVPLPSDEVLLVRAKERAGEDGDLPLELVRMNLKGKVVAKLPGLFSGTRDLAVSADGRTVYVPHETEEAWVIHRLDLSTGKSF</sequence>
<name>A0A8A4U1E4_SULCO</name>
<keyword evidence="5" id="KW-1185">Reference proteome</keyword>
<proteinExistence type="predicted"/>
<evidence type="ECO:0000256" key="2">
    <source>
        <dbReference type="PROSITE-ProRule" id="PRU00504"/>
    </source>
</evidence>
<reference evidence="4" key="1">
    <citation type="submission" date="2021-03" db="EMBL/GenBank/DDBJ databases">
        <title>Acanthopleuribacteraceae sp. M133.</title>
        <authorList>
            <person name="Wang G."/>
        </authorList>
    </citation>
    <scope>NUCLEOTIDE SEQUENCE</scope>
    <source>
        <strain evidence="4">M133</strain>
    </source>
</reference>
<feature type="compositionally biased region" description="Basic and acidic residues" evidence="3">
    <location>
        <begin position="179"/>
        <end position="193"/>
    </location>
</feature>
<dbReference type="PROSITE" id="PS51125">
    <property type="entry name" value="NHL"/>
    <property type="match status" value="1"/>
</dbReference>
<dbReference type="RefSeq" id="WP_237382671.1">
    <property type="nucleotide sequence ID" value="NZ_CP071793.1"/>
</dbReference>
<dbReference type="EMBL" id="CP071793">
    <property type="protein sequence ID" value="QTD52565.1"/>
    <property type="molecule type" value="Genomic_DNA"/>
</dbReference>
<feature type="repeat" description="NHL" evidence="2">
    <location>
        <begin position="21"/>
        <end position="64"/>
    </location>
</feature>
<evidence type="ECO:0008006" key="6">
    <source>
        <dbReference type="Google" id="ProtNLM"/>
    </source>
</evidence>
<dbReference type="Gene3D" id="2.120.10.30">
    <property type="entry name" value="TolB, C-terminal domain"/>
    <property type="match status" value="1"/>
</dbReference>
<protein>
    <recommendedName>
        <fullName evidence="6">6-bladed beta-propeller</fullName>
    </recommendedName>
</protein>
<dbReference type="AlphaFoldDB" id="A0A8A4U1E4"/>